<dbReference type="GO" id="GO:0016779">
    <property type="term" value="F:nucleotidyltransferase activity"/>
    <property type="evidence" value="ECO:0007669"/>
    <property type="project" value="InterPro"/>
</dbReference>
<comment type="caution">
    <text evidence="3">The sequence shown here is derived from an EMBL/GenBank/DDBJ whole genome shotgun (WGS) entry which is preliminary data.</text>
</comment>
<name>A0A4Y4DW55_CELCE</name>
<dbReference type="RefSeq" id="WP_141387516.1">
    <property type="nucleotide sequence ID" value="NZ_BJNZ01000001.1"/>
</dbReference>
<proteinExistence type="predicted"/>
<evidence type="ECO:0000256" key="1">
    <source>
        <dbReference type="SAM" id="MobiDB-lite"/>
    </source>
</evidence>
<evidence type="ECO:0000313" key="3">
    <source>
        <dbReference type="EMBL" id="GED08004.1"/>
    </source>
</evidence>
<dbReference type="InterPro" id="IPR002934">
    <property type="entry name" value="Polymerase_NTP_transf_dom"/>
</dbReference>
<dbReference type="InterPro" id="IPR043519">
    <property type="entry name" value="NT_sf"/>
</dbReference>
<feature type="domain" description="Polymerase nucleotidyl transferase" evidence="2">
    <location>
        <begin position="31"/>
        <end position="72"/>
    </location>
</feature>
<accession>A0A4Y4DW55</accession>
<gene>
    <name evidence="3" type="ORF">CCE02nite_00030</name>
</gene>
<evidence type="ECO:0000313" key="4">
    <source>
        <dbReference type="Proteomes" id="UP000316659"/>
    </source>
</evidence>
<protein>
    <recommendedName>
        <fullName evidence="2">Polymerase nucleotidyl transferase domain-containing protein</fullName>
    </recommendedName>
</protein>
<dbReference type="Proteomes" id="UP000316659">
    <property type="component" value="Unassembled WGS sequence"/>
</dbReference>
<feature type="compositionally biased region" description="Basic and acidic residues" evidence="1">
    <location>
        <begin position="314"/>
        <end position="325"/>
    </location>
</feature>
<feature type="region of interest" description="Disordered" evidence="1">
    <location>
        <begin position="295"/>
        <end position="325"/>
    </location>
</feature>
<dbReference type="Pfam" id="PF01909">
    <property type="entry name" value="NTP_transf_2"/>
    <property type="match status" value="1"/>
</dbReference>
<organism evidence="3 4">
    <name type="scientific">Cellulosimicrobium cellulans</name>
    <name type="common">Arthrobacter luteus</name>
    <dbReference type="NCBI Taxonomy" id="1710"/>
    <lineage>
        <taxon>Bacteria</taxon>
        <taxon>Bacillati</taxon>
        <taxon>Actinomycetota</taxon>
        <taxon>Actinomycetes</taxon>
        <taxon>Micrococcales</taxon>
        <taxon>Promicromonosporaceae</taxon>
        <taxon>Cellulosimicrobium</taxon>
    </lineage>
</organism>
<reference evidence="3 4" key="1">
    <citation type="submission" date="2019-06" db="EMBL/GenBank/DDBJ databases">
        <title>Whole genome shotgun sequence of Cellulosimicrobium cellulans NBRC 15516.</title>
        <authorList>
            <person name="Hosoyama A."/>
            <person name="Uohara A."/>
            <person name="Ohji S."/>
            <person name="Ichikawa N."/>
        </authorList>
    </citation>
    <scope>NUCLEOTIDE SEQUENCE [LARGE SCALE GENOMIC DNA]</scope>
    <source>
        <strain evidence="3 4">NBRC 15516</strain>
    </source>
</reference>
<dbReference type="EMBL" id="BJNZ01000001">
    <property type="protein sequence ID" value="GED08004.1"/>
    <property type="molecule type" value="Genomic_DNA"/>
</dbReference>
<sequence length="325" mass="35345">MNVSDAFGHYQSYVDADPASVKEARRRGNAFKSAFEKLDEVVEVFISGSLARKTHKKPINDVDVVIVYDREEHPDWGQPGSSAEDALKYTGAKVNELLGATNGTHERLVRLARPGNHAVKCFVDDPDDPGAFTVDAMPAFRTDSGLLIPEKTSSDWVPANPEYLIDQVASRTADWSKYPGTVRMLKTWAKDQSGITIKSLVMEVLALEFLRHDGSVQSTAVKEFFVRAATYIEDGYEVVDPAGICGPIQNSLDYDKLAQCLRDAATKAGAAWSKQAVGDHAAAIRLWGEVFGEGFPSPPPAPGKPAIIPPVVPDKPRPVKDTPQG</sequence>
<evidence type="ECO:0000259" key="2">
    <source>
        <dbReference type="Pfam" id="PF01909"/>
    </source>
</evidence>
<feature type="compositionally biased region" description="Pro residues" evidence="1">
    <location>
        <begin position="296"/>
        <end position="313"/>
    </location>
</feature>
<dbReference type="SUPFAM" id="SSF81301">
    <property type="entry name" value="Nucleotidyltransferase"/>
    <property type="match status" value="1"/>
</dbReference>
<dbReference type="AlphaFoldDB" id="A0A4Y4DW55"/>